<sequence length="144" mass="17258">MKLSGLFLRLDELRHIIGSETTRRGLLRLFELLQNETLNRRFVYIIFEALLIKLFRPNDLHLVFEKLYSQSARVKEEYRRRIFEHEHSHNGILNTQHYNESNQRPYYFNRLSIRTDDDHTNLSRSNSGGLQQKTLPRSLSKISK</sequence>
<evidence type="ECO:0000256" key="1">
    <source>
        <dbReference type="SAM" id="MobiDB-lite"/>
    </source>
</evidence>
<dbReference type="AlphaFoldDB" id="A0A8S3DAX3"/>
<dbReference type="Proteomes" id="UP000676336">
    <property type="component" value="Unassembled WGS sequence"/>
</dbReference>
<reference evidence="2" key="1">
    <citation type="submission" date="2021-02" db="EMBL/GenBank/DDBJ databases">
        <authorList>
            <person name="Nowell W R."/>
        </authorList>
    </citation>
    <scope>NUCLEOTIDE SEQUENCE</scope>
</reference>
<feature type="compositionally biased region" description="Polar residues" evidence="1">
    <location>
        <begin position="122"/>
        <end position="144"/>
    </location>
</feature>
<organism evidence="2 3">
    <name type="scientific">Rotaria magnacalcarata</name>
    <dbReference type="NCBI Taxonomy" id="392030"/>
    <lineage>
        <taxon>Eukaryota</taxon>
        <taxon>Metazoa</taxon>
        <taxon>Spiralia</taxon>
        <taxon>Gnathifera</taxon>
        <taxon>Rotifera</taxon>
        <taxon>Eurotatoria</taxon>
        <taxon>Bdelloidea</taxon>
        <taxon>Philodinida</taxon>
        <taxon>Philodinidae</taxon>
        <taxon>Rotaria</taxon>
    </lineage>
</organism>
<proteinExistence type="predicted"/>
<accession>A0A8S3DAX3</accession>
<feature type="region of interest" description="Disordered" evidence="1">
    <location>
        <begin position="119"/>
        <end position="144"/>
    </location>
</feature>
<name>A0A8S3DAX3_9BILA</name>
<protein>
    <submittedName>
        <fullName evidence="2">Uncharacterized protein</fullName>
    </submittedName>
</protein>
<evidence type="ECO:0000313" key="2">
    <source>
        <dbReference type="EMBL" id="CAF4998297.1"/>
    </source>
</evidence>
<comment type="caution">
    <text evidence="2">The sequence shown here is derived from an EMBL/GenBank/DDBJ whole genome shotgun (WGS) entry which is preliminary data.</text>
</comment>
<evidence type="ECO:0000313" key="3">
    <source>
        <dbReference type="Proteomes" id="UP000676336"/>
    </source>
</evidence>
<gene>
    <name evidence="2" type="ORF">SMN809_LOCUS56650</name>
</gene>
<dbReference type="EMBL" id="CAJOBI010203424">
    <property type="protein sequence ID" value="CAF4998297.1"/>
    <property type="molecule type" value="Genomic_DNA"/>
</dbReference>